<keyword evidence="3" id="KW-1185">Reference proteome</keyword>
<dbReference type="GO" id="GO:0016787">
    <property type="term" value="F:hydrolase activity"/>
    <property type="evidence" value="ECO:0007669"/>
    <property type="project" value="UniProtKB-KW"/>
</dbReference>
<organism evidence="2 3">
    <name type="scientific">Sphingomonas ginsenosidivorax</name>
    <dbReference type="NCBI Taxonomy" id="862135"/>
    <lineage>
        <taxon>Bacteria</taxon>
        <taxon>Pseudomonadati</taxon>
        <taxon>Pseudomonadota</taxon>
        <taxon>Alphaproteobacteria</taxon>
        <taxon>Sphingomonadales</taxon>
        <taxon>Sphingomonadaceae</taxon>
        <taxon>Sphingomonas</taxon>
    </lineage>
</organism>
<evidence type="ECO:0000313" key="2">
    <source>
        <dbReference type="EMBL" id="TXC70637.1"/>
    </source>
</evidence>
<name>A0A5C6UCT5_9SPHN</name>
<comment type="caution">
    <text evidence="2">The sequence shown here is derived from an EMBL/GenBank/DDBJ whole genome shotgun (WGS) entry which is preliminary data.</text>
</comment>
<gene>
    <name evidence="2" type="ORF">FSB78_06565</name>
</gene>
<proteinExistence type="predicted"/>
<dbReference type="AlphaFoldDB" id="A0A5C6UCT5"/>
<sequence length="370" mass="39645">MPNGESLISRRLVVAGGLLAPVSRVRASPRPLAVPRVDSLTLVVVDDAATFGPFLPNLTLPGMTVARAGNGGPSHAPRMLPHPLLGEFGLSILAESRIAADARRVLIDFGYSREVMANNMALLWIDPLRIDAAILSHGHLDHYGGYAAVSGEAATAKRRLPLIVGGEETFCERVALIGDPPPVMGRLDRMALARAGFEVRIRPAPLIVADHAFTTGTIPLDSFERAAIPTQMRPGVGCRRDLLAAARQAATQFPDDGEHELATCYAVKGLGLVVIASCSHRGVINSVRRAQAVSGIEKVHAVIGGFHLVRPRTEDEARRTVAEFARIDPSYIIPMHCTGEVFIEEALRVMPQKVVRSYVGSRFTFAAAGA</sequence>
<evidence type="ECO:0000313" key="3">
    <source>
        <dbReference type="Proteomes" id="UP000321250"/>
    </source>
</evidence>
<dbReference type="OrthoDB" id="9803916at2"/>
<evidence type="ECO:0000259" key="1">
    <source>
        <dbReference type="Pfam" id="PF00753"/>
    </source>
</evidence>
<dbReference type="PANTHER" id="PTHR13754">
    <property type="entry name" value="METALLO-BETA-LACTAMASE SUPERFAMILY PROTEIN"/>
    <property type="match status" value="1"/>
</dbReference>
<dbReference type="InterPro" id="IPR036866">
    <property type="entry name" value="RibonucZ/Hydroxyglut_hydro"/>
</dbReference>
<accession>A0A5C6UCT5</accession>
<dbReference type="EMBL" id="VOQR01000001">
    <property type="protein sequence ID" value="TXC70637.1"/>
    <property type="molecule type" value="Genomic_DNA"/>
</dbReference>
<dbReference type="Pfam" id="PF00753">
    <property type="entry name" value="Lactamase_B"/>
    <property type="match status" value="1"/>
</dbReference>
<dbReference type="InterPro" id="IPR041712">
    <property type="entry name" value="DHPS-like_MBL-fold"/>
</dbReference>
<dbReference type="GO" id="GO:0016740">
    <property type="term" value="F:transferase activity"/>
    <property type="evidence" value="ECO:0007669"/>
    <property type="project" value="TreeGrafter"/>
</dbReference>
<protein>
    <submittedName>
        <fullName evidence="2">MBL fold metallo-hydrolase</fullName>
    </submittedName>
</protein>
<dbReference type="PANTHER" id="PTHR13754:SF13">
    <property type="entry name" value="METALLO-BETA-LACTAMASE SUPERFAMILY PROTEIN (AFU_ORTHOLOGUE AFUA_3G07630)"/>
    <property type="match status" value="1"/>
</dbReference>
<dbReference type="CDD" id="cd07713">
    <property type="entry name" value="DHPS-like_MBL-fold"/>
    <property type="match status" value="1"/>
</dbReference>
<dbReference type="InterPro" id="IPR052926">
    <property type="entry name" value="Metallo-beta-lactamase_dom"/>
</dbReference>
<dbReference type="SUPFAM" id="SSF56281">
    <property type="entry name" value="Metallo-hydrolase/oxidoreductase"/>
    <property type="match status" value="1"/>
</dbReference>
<reference evidence="2 3" key="1">
    <citation type="journal article" date="2013" name="Antonie Van Leeuwenhoek">
        <title>Sphingomonas ginsenosidivorax sp. nov., with the ability to transform ginsenosides.</title>
        <authorList>
            <person name="Jin X.F."/>
            <person name="Kim J.K."/>
            <person name="Liu Q.M."/>
            <person name="Kang M.S."/>
            <person name="He D."/>
            <person name="Jin F.X."/>
            <person name="Kim S.C."/>
            <person name="Im W.T."/>
        </authorList>
    </citation>
    <scope>NUCLEOTIDE SEQUENCE [LARGE SCALE GENOMIC DNA]</scope>
    <source>
        <strain evidence="2 3">KHI67</strain>
    </source>
</reference>
<dbReference type="Proteomes" id="UP000321250">
    <property type="component" value="Unassembled WGS sequence"/>
</dbReference>
<dbReference type="InterPro" id="IPR001279">
    <property type="entry name" value="Metallo-B-lactamas"/>
</dbReference>
<feature type="domain" description="Metallo-beta-lactamase" evidence="1">
    <location>
        <begin position="100"/>
        <end position="152"/>
    </location>
</feature>
<dbReference type="Gene3D" id="3.60.15.10">
    <property type="entry name" value="Ribonuclease Z/Hydroxyacylglutathione hydrolase-like"/>
    <property type="match status" value="1"/>
</dbReference>
<keyword evidence="2" id="KW-0378">Hydrolase</keyword>